<dbReference type="STRING" id="1130080.SAMN04488113_1722"/>
<evidence type="ECO:0000313" key="9">
    <source>
        <dbReference type="Proteomes" id="UP000198564"/>
    </source>
</evidence>
<comment type="caution">
    <text evidence="6">Lacks conserved residue(s) required for the propagation of feature annotation.</text>
</comment>
<dbReference type="EMBL" id="FNYW01000072">
    <property type="protein sequence ID" value="SEJ07760.1"/>
    <property type="molecule type" value="Genomic_DNA"/>
</dbReference>
<proteinExistence type="inferred from homology"/>
<dbReference type="OrthoDB" id="371137at2"/>
<evidence type="ECO:0000313" key="8">
    <source>
        <dbReference type="EMBL" id="SEJ07760.1"/>
    </source>
</evidence>
<sequence length="217" mass="24676">MERLNDKYKIRSFLKSSSISKESFARVLLNSLNILGVLLTIYGIFWGYKQQIFTSEDALRSLLERMGSAAPIGFILIQIIQTVVPIIPAALTIPMGALIFGMGYGFYLNFIGIMIGSIINFILARKLGRPFVELLVDQNKFQKYTRWLDDEKRFNKIFTFGMFFPLSPADLLCYIAGLSKISFRRYLITLSLGKPLTLFLYSFGTTTLLNLAFQVMS</sequence>
<evidence type="ECO:0000259" key="7">
    <source>
        <dbReference type="Pfam" id="PF09335"/>
    </source>
</evidence>
<feature type="transmembrane region" description="Helical" evidence="6">
    <location>
        <begin position="27"/>
        <end position="48"/>
    </location>
</feature>
<evidence type="ECO:0000256" key="3">
    <source>
        <dbReference type="ARBA" id="ARBA00022692"/>
    </source>
</evidence>
<evidence type="ECO:0000256" key="5">
    <source>
        <dbReference type="ARBA" id="ARBA00023136"/>
    </source>
</evidence>
<keyword evidence="3 6" id="KW-0812">Transmembrane</keyword>
<feature type="domain" description="VTT" evidence="7">
    <location>
        <begin position="91"/>
        <end position="203"/>
    </location>
</feature>
<organism evidence="8 9">
    <name type="scientific">Alkalibacterium gilvum</name>
    <dbReference type="NCBI Taxonomy" id="1130080"/>
    <lineage>
        <taxon>Bacteria</taxon>
        <taxon>Bacillati</taxon>
        <taxon>Bacillota</taxon>
        <taxon>Bacilli</taxon>
        <taxon>Lactobacillales</taxon>
        <taxon>Carnobacteriaceae</taxon>
        <taxon>Alkalibacterium</taxon>
    </lineage>
</organism>
<gene>
    <name evidence="8" type="ORF">SAMN04488113_1722</name>
</gene>
<dbReference type="PANTHER" id="PTHR12677:SF49">
    <property type="entry name" value="TVP38_TMEM64 FAMILY MEMBRANE PROTEIN"/>
    <property type="match status" value="1"/>
</dbReference>
<dbReference type="InterPro" id="IPR015414">
    <property type="entry name" value="TMEM64"/>
</dbReference>
<keyword evidence="2 6" id="KW-1003">Cell membrane</keyword>
<comment type="similarity">
    <text evidence="6">Belongs to the TVP38/TMEM64 family.</text>
</comment>
<protein>
    <recommendedName>
        <fullName evidence="6">TVP38/TMEM64 family membrane protein</fullName>
    </recommendedName>
</protein>
<feature type="transmembrane region" description="Helical" evidence="6">
    <location>
        <begin position="68"/>
        <end position="92"/>
    </location>
</feature>
<dbReference type="AlphaFoldDB" id="A0A1H6W4K4"/>
<dbReference type="Proteomes" id="UP000198564">
    <property type="component" value="Unassembled WGS sequence"/>
</dbReference>
<dbReference type="Pfam" id="PF09335">
    <property type="entry name" value="VTT_dom"/>
    <property type="match status" value="1"/>
</dbReference>
<evidence type="ECO:0000256" key="1">
    <source>
        <dbReference type="ARBA" id="ARBA00004651"/>
    </source>
</evidence>
<feature type="transmembrane region" description="Helical" evidence="6">
    <location>
        <begin position="104"/>
        <end position="124"/>
    </location>
</feature>
<evidence type="ECO:0000256" key="4">
    <source>
        <dbReference type="ARBA" id="ARBA00022989"/>
    </source>
</evidence>
<dbReference type="RefSeq" id="WP_091636806.1">
    <property type="nucleotide sequence ID" value="NZ_FNYW01000072.1"/>
</dbReference>
<evidence type="ECO:0000256" key="6">
    <source>
        <dbReference type="RuleBase" id="RU366058"/>
    </source>
</evidence>
<keyword evidence="5 6" id="KW-0472">Membrane</keyword>
<dbReference type="InterPro" id="IPR032816">
    <property type="entry name" value="VTT_dom"/>
</dbReference>
<keyword evidence="9" id="KW-1185">Reference proteome</keyword>
<dbReference type="PANTHER" id="PTHR12677">
    <property type="entry name" value="GOLGI APPARATUS MEMBRANE PROTEIN TVP38-RELATED"/>
    <property type="match status" value="1"/>
</dbReference>
<name>A0A1H6W4K4_9LACT</name>
<accession>A0A1H6W4K4</accession>
<feature type="transmembrane region" description="Helical" evidence="6">
    <location>
        <begin position="157"/>
        <end position="177"/>
    </location>
</feature>
<dbReference type="GO" id="GO:0005886">
    <property type="term" value="C:plasma membrane"/>
    <property type="evidence" value="ECO:0007669"/>
    <property type="project" value="UniProtKB-SubCell"/>
</dbReference>
<reference evidence="9" key="1">
    <citation type="submission" date="2016-10" db="EMBL/GenBank/DDBJ databases">
        <authorList>
            <person name="Varghese N."/>
            <person name="Submissions S."/>
        </authorList>
    </citation>
    <scope>NUCLEOTIDE SEQUENCE [LARGE SCALE GENOMIC DNA]</scope>
    <source>
        <strain evidence="9">DSM 25751</strain>
    </source>
</reference>
<keyword evidence="4 6" id="KW-1133">Transmembrane helix</keyword>
<comment type="subcellular location">
    <subcellularLocation>
        <location evidence="1 6">Cell membrane</location>
        <topology evidence="1 6">Multi-pass membrane protein</topology>
    </subcellularLocation>
</comment>
<evidence type="ECO:0000256" key="2">
    <source>
        <dbReference type="ARBA" id="ARBA00022475"/>
    </source>
</evidence>